<evidence type="ECO:0000256" key="4">
    <source>
        <dbReference type="ARBA" id="ARBA00023163"/>
    </source>
</evidence>
<dbReference type="PANTHER" id="PTHR30126">
    <property type="entry name" value="HTH-TYPE TRANSCRIPTIONAL REGULATOR"/>
    <property type="match status" value="1"/>
</dbReference>
<organism evidence="6 7">
    <name type="scientific">Actinophytocola algeriensis</name>
    <dbReference type="NCBI Taxonomy" id="1768010"/>
    <lineage>
        <taxon>Bacteria</taxon>
        <taxon>Bacillati</taxon>
        <taxon>Actinomycetota</taxon>
        <taxon>Actinomycetes</taxon>
        <taxon>Pseudonocardiales</taxon>
        <taxon>Pseudonocardiaceae</taxon>
    </lineage>
</organism>
<dbReference type="AlphaFoldDB" id="A0A7W7Q8V2"/>
<dbReference type="GO" id="GO:0003700">
    <property type="term" value="F:DNA-binding transcription factor activity"/>
    <property type="evidence" value="ECO:0007669"/>
    <property type="project" value="InterPro"/>
</dbReference>
<dbReference type="Pfam" id="PF00126">
    <property type="entry name" value="HTH_1"/>
    <property type="match status" value="1"/>
</dbReference>
<dbReference type="FunFam" id="1.10.10.10:FF:000001">
    <property type="entry name" value="LysR family transcriptional regulator"/>
    <property type="match status" value="1"/>
</dbReference>
<evidence type="ECO:0000256" key="1">
    <source>
        <dbReference type="ARBA" id="ARBA00009437"/>
    </source>
</evidence>
<evidence type="ECO:0000313" key="7">
    <source>
        <dbReference type="Proteomes" id="UP000520767"/>
    </source>
</evidence>
<dbReference type="PRINTS" id="PR00039">
    <property type="entry name" value="HTHLYSR"/>
</dbReference>
<comment type="similarity">
    <text evidence="1">Belongs to the LysR transcriptional regulatory family.</text>
</comment>
<dbReference type="InterPro" id="IPR005119">
    <property type="entry name" value="LysR_subst-bd"/>
</dbReference>
<dbReference type="Gene3D" id="1.10.10.10">
    <property type="entry name" value="Winged helix-like DNA-binding domain superfamily/Winged helix DNA-binding domain"/>
    <property type="match status" value="1"/>
</dbReference>
<name>A0A7W7Q8V2_9PSEU</name>
<dbReference type="Gene3D" id="3.40.190.290">
    <property type="match status" value="1"/>
</dbReference>
<dbReference type="SUPFAM" id="SSF53850">
    <property type="entry name" value="Periplasmic binding protein-like II"/>
    <property type="match status" value="1"/>
</dbReference>
<dbReference type="CDD" id="cd05466">
    <property type="entry name" value="PBP2_LTTR_substrate"/>
    <property type="match status" value="1"/>
</dbReference>
<keyword evidence="4" id="KW-0804">Transcription</keyword>
<dbReference type="RefSeq" id="WP_184813205.1">
    <property type="nucleotide sequence ID" value="NZ_JACHJQ010000005.1"/>
</dbReference>
<dbReference type="SUPFAM" id="SSF46785">
    <property type="entry name" value="Winged helix' DNA-binding domain"/>
    <property type="match status" value="1"/>
</dbReference>
<proteinExistence type="inferred from homology"/>
<protein>
    <submittedName>
        <fullName evidence="6">DNA-binding transcriptional LysR family regulator</fullName>
    </submittedName>
</protein>
<accession>A0A7W7Q8V2</accession>
<gene>
    <name evidence="6" type="ORF">FHR82_005428</name>
</gene>
<evidence type="ECO:0000256" key="3">
    <source>
        <dbReference type="ARBA" id="ARBA00023125"/>
    </source>
</evidence>
<dbReference type="PROSITE" id="PS50931">
    <property type="entry name" value="HTH_LYSR"/>
    <property type="match status" value="1"/>
</dbReference>
<dbReference type="Proteomes" id="UP000520767">
    <property type="component" value="Unassembled WGS sequence"/>
</dbReference>
<reference evidence="6 7" key="1">
    <citation type="submission" date="2020-08" db="EMBL/GenBank/DDBJ databases">
        <title>Genomic Encyclopedia of Type Strains, Phase III (KMG-III): the genomes of soil and plant-associated and newly described type strains.</title>
        <authorList>
            <person name="Whitman W."/>
        </authorList>
    </citation>
    <scope>NUCLEOTIDE SEQUENCE [LARGE SCALE GENOMIC DNA]</scope>
    <source>
        <strain evidence="6 7">CECT 8960</strain>
    </source>
</reference>
<keyword evidence="2" id="KW-0805">Transcription regulation</keyword>
<dbReference type="GO" id="GO:0000976">
    <property type="term" value="F:transcription cis-regulatory region binding"/>
    <property type="evidence" value="ECO:0007669"/>
    <property type="project" value="TreeGrafter"/>
</dbReference>
<keyword evidence="3 6" id="KW-0238">DNA-binding</keyword>
<dbReference type="InterPro" id="IPR036390">
    <property type="entry name" value="WH_DNA-bd_sf"/>
</dbReference>
<dbReference type="PANTHER" id="PTHR30126:SF40">
    <property type="entry name" value="HTH-TYPE TRANSCRIPTIONAL REGULATOR GLTR"/>
    <property type="match status" value="1"/>
</dbReference>
<feature type="domain" description="HTH lysR-type" evidence="5">
    <location>
        <begin position="1"/>
        <end position="58"/>
    </location>
</feature>
<dbReference type="InterPro" id="IPR036388">
    <property type="entry name" value="WH-like_DNA-bd_sf"/>
</dbReference>
<dbReference type="InterPro" id="IPR000847">
    <property type="entry name" value="LysR_HTH_N"/>
</dbReference>
<dbReference type="Pfam" id="PF03466">
    <property type="entry name" value="LysR_substrate"/>
    <property type="match status" value="1"/>
</dbReference>
<sequence>MDTAQLAAFVAVVDVGSFTRAAARLNVSQPTVTTRIQALEQGVGTPLLERLPRGVRLTPAGVDLLPYARDIMTLTERARQAVMSGGQPHGRLEVGTVESLTTYRLLPLVEYLYRRYPDLRISLRSPACGETIARVRDGGLDCAFFVDSAASHADLETVVLCQEPLVLVGAPDHLLVGRHRVTDDDLLGATLVRADHGADYHQGLERVVAPGAGHERPRILELDSITAAKRGVANGMGMALLPLVAVRQELAAGTLHRIDWEPPFRVYTQVTWRRGVRSAAVRALVDAAAQVIEDQLAGT</sequence>
<evidence type="ECO:0000256" key="2">
    <source>
        <dbReference type="ARBA" id="ARBA00023015"/>
    </source>
</evidence>
<comment type="caution">
    <text evidence="6">The sequence shown here is derived from an EMBL/GenBank/DDBJ whole genome shotgun (WGS) entry which is preliminary data.</text>
</comment>
<evidence type="ECO:0000313" key="6">
    <source>
        <dbReference type="EMBL" id="MBB4909175.1"/>
    </source>
</evidence>
<dbReference type="EMBL" id="JACHJQ010000005">
    <property type="protein sequence ID" value="MBB4909175.1"/>
    <property type="molecule type" value="Genomic_DNA"/>
</dbReference>
<keyword evidence="7" id="KW-1185">Reference proteome</keyword>
<evidence type="ECO:0000259" key="5">
    <source>
        <dbReference type="PROSITE" id="PS50931"/>
    </source>
</evidence>